<dbReference type="Proteomes" id="UP000186156">
    <property type="component" value="Unassembled WGS sequence"/>
</dbReference>
<accession>A0A1N7MTD5</accession>
<sequence>MSEKVNVPTFEVHVAFREHPLDGAVVAPNKKSYASDFPEVDEILQSHRALLVYDSKWHYIPLHQIQYVTKGKQRFLLPWPLV</sequence>
<dbReference type="STRING" id="252246.SAMN05421799_10699"/>
<evidence type="ECO:0000313" key="1">
    <source>
        <dbReference type="EMBL" id="SIS89320.1"/>
    </source>
</evidence>
<dbReference type="EMBL" id="FTOO01000006">
    <property type="protein sequence ID" value="SIS89320.1"/>
    <property type="molecule type" value="Genomic_DNA"/>
</dbReference>
<evidence type="ECO:0000313" key="2">
    <source>
        <dbReference type="Proteomes" id="UP000186156"/>
    </source>
</evidence>
<keyword evidence="2" id="KW-1185">Reference proteome</keyword>
<dbReference type="RefSeq" id="WP_076347009.1">
    <property type="nucleotide sequence ID" value="NZ_FTOO01000006.1"/>
</dbReference>
<gene>
    <name evidence="1" type="ORF">SAMN05421799_10699</name>
</gene>
<proteinExistence type="predicted"/>
<dbReference type="AlphaFoldDB" id="A0A1N7MTD5"/>
<organism evidence="1 2">
    <name type="scientific">Alicyclobacillus vulcanalis</name>
    <dbReference type="NCBI Taxonomy" id="252246"/>
    <lineage>
        <taxon>Bacteria</taxon>
        <taxon>Bacillati</taxon>
        <taxon>Bacillota</taxon>
        <taxon>Bacilli</taxon>
        <taxon>Bacillales</taxon>
        <taxon>Alicyclobacillaceae</taxon>
        <taxon>Alicyclobacillus</taxon>
    </lineage>
</organism>
<name>A0A1N7MTD5_9BACL</name>
<dbReference type="OrthoDB" id="2376255at2"/>
<protein>
    <submittedName>
        <fullName evidence="1">Uncharacterized protein</fullName>
    </submittedName>
</protein>
<reference evidence="2" key="1">
    <citation type="submission" date="2017-01" db="EMBL/GenBank/DDBJ databases">
        <authorList>
            <person name="Varghese N."/>
            <person name="Submissions S."/>
        </authorList>
    </citation>
    <scope>NUCLEOTIDE SEQUENCE [LARGE SCALE GENOMIC DNA]</scope>
    <source>
        <strain evidence="2">DSM 16176</strain>
    </source>
</reference>